<accession>A0AAD5E001</accession>
<proteinExistence type="inferred from homology"/>
<feature type="compositionally biased region" description="Basic and acidic residues" evidence="8">
    <location>
        <begin position="279"/>
        <end position="292"/>
    </location>
</feature>
<dbReference type="GO" id="GO:0035435">
    <property type="term" value="P:phosphate ion transmembrane transport"/>
    <property type="evidence" value="ECO:0007669"/>
    <property type="project" value="TreeGrafter"/>
</dbReference>
<dbReference type="Pfam" id="PF01384">
    <property type="entry name" value="PHO4"/>
    <property type="match status" value="1"/>
</dbReference>
<dbReference type="AlphaFoldDB" id="A0AAD5E001"/>
<evidence type="ECO:0000256" key="2">
    <source>
        <dbReference type="ARBA" id="ARBA00022448"/>
    </source>
</evidence>
<dbReference type="Proteomes" id="UP001205105">
    <property type="component" value="Unassembled WGS sequence"/>
</dbReference>
<feature type="transmembrane region" description="Helical" evidence="7">
    <location>
        <begin position="6"/>
        <end position="26"/>
    </location>
</feature>
<dbReference type="EMBL" id="JADXDR010000017">
    <property type="protein sequence ID" value="KAI7845415.1"/>
    <property type="molecule type" value="Genomic_DNA"/>
</dbReference>
<feature type="transmembrane region" description="Helical" evidence="7">
    <location>
        <begin position="438"/>
        <end position="456"/>
    </location>
</feature>
<evidence type="ECO:0000256" key="7">
    <source>
        <dbReference type="RuleBase" id="RU363058"/>
    </source>
</evidence>
<evidence type="ECO:0000313" key="9">
    <source>
        <dbReference type="EMBL" id="KAI7845415.1"/>
    </source>
</evidence>
<feature type="transmembrane region" description="Helical" evidence="7">
    <location>
        <begin position="484"/>
        <end position="506"/>
    </location>
</feature>
<evidence type="ECO:0000256" key="3">
    <source>
        <dbReference type="ARBA" id="ARBA00022592"/>
    </source>
</evidence>
<feature type="transmembrane region" description="Helical" evidence="7">
    <location>
        <begin position="47"/>
        <end position="66"/>
    </location>
</feature>
<keyword evidence="2 7" id="KW-0813">Transport</keyword>
<feature type="transmembrane region" description="Helical" evidence="7">
    <location>
        <begin position="189"/>
        <end position="209"/>
    </location>
</feature>
<feature type="compositionally biased region" description="Low complexity" evidence="8">
    <location>
        <begin position="264"/>
        <end position="274"/>
    </location>
</feature>
<sequence length="599" mass="63999">MVYGAVTWIFACATVVAVFVAYGIGANDVANAFGSSVGAKALTMKQALVVAAICEFGGSVLMGAGVVGTVRKGIADLNYFVNDPDIFAYGMLCAMMATGIWLLVATFWELPVSTTHSIVGAIIGMTMVSAGPDAVIWSSSKDTFPYIGGVASLCLSWVFSPVLGALLAAFLFFWLRLLVLRHENAYQRAFYVLPLFVFLTFFMITIFTIKEGGSRFGWENTPYSKACWIGAIVGAGCAVISVGWQIWVVKRKVREDLREKEAAEAAAQAGAMEAPGSADGKHEEGSEHEKEATPAPSDITTPNRLRDFRKSRVWSAVTHSANVDIHETIQTDAKVNAIHENAEVFDSKAEGVFKYLQVFTACANSFAHGSNDVANSIGPYAAIYAVWQTSSVAKEAEVPTWILVVGGAGIVFGLATYGYKIMRVLGVKMVKLTNSRGFIVEMSSAAIVIIGSRYGLPLSTTHTLVGAVTGVGLLEGKRGFNGSLLLRFFAGWVATLVVAAITAAAFTAQGIYAPNRNLDQQRYTTATYLTSTAWSVAQANNDTATLSWIQANLPNWNATSDSWKPLLNLNLGIQAQQMALLNDSVPICNGSPAGNVCTA</sequence>
<organism evidence="9 10">
    <name type="scientific">Chlorella ohadii</name>
    <dbReference type="NCBI Taxonomy" id="2649997"/>
    <lineage>
        <taxon>Eukaryota</taxon>
        <taxon>Viridiplantae</taxon>
        <taxon>Chlorophyta</taxon>
        <taxon>core chlorophytes</taxon>
        <taxon>Trebouxiophyceae</taxon>
        <taxon>Chlorellales</taxon>
        <taxon>Chlorellaceae</taxon>
        <taxon>Chlorella clade</taxon>
        <taxon>Chlorella</taxon>
    </lineage>
</organism>
<protein>
    <recommendedName>
        <fullName evidence="7">Phosphate transporter</fullName>
    </recommendedName>
</protein>
<comment type="caution">
    <text evidence="9">The sequence shown here is derived from an EMBL/GenBank/DDBJ whole genome shotgun (WGS) entry which is preliminary data.</text>
</comment>
<reference evidence="9" key="1">
    <citation type="submission" date="2020-11" db="EMBL/GenBank/DDBJ databases">
        <title>Chlorella ohadii genome sequencing and assembly.</title>
        <authorList>
            <person name="Murik O."/>
            <person name="Treves H."/>
            <person name="Kedem I."/>
            <person name="Shotland Y."/>
            <person name="Kaplan A."/>
        </authorList>
    </citation>
    <scope>NUCLEOTIDE SEQUENCE</scope>
    <source>
        <strain evidence="9">1</strain>
    </source>
</reference>
<name>A0AAD5E001_9CHLO</name>
<keyword evidence="10" id="KW-1185">Reference proteome</keyword>
<feature type="transmembrane region" description="Helical" evidence="7">
    <location>
        <begin position="86"/>
        <end position="106"/>
    </location>
</feature>
<feature type="transmembrane region" description="Helical" evidence="7">
    <location>
        <begin position="229"/>
        <end position="249"/>
    </location>
</feature>
<comment type="function">
    <text evidence="7">Sodium-phosphate symporter.</text>
</comment>
<feature type="region of interest" description="Disordered" evidence="8">
    <location>
        <begin position="264"/>
        <end position="303"/>
    </location>
</feature>
<evidence type="ECO:0000313" key="10">
    <source>
        <dbReference type="Proteomes" id="UP001205105"/>
    </source>
</evidence>
<keyword evidence="5 7" id="KW-1133">Transmembrane helix</keyword>
<keyword evidence="3 7" id="KW-0592">Phosphate transport</keyword>
<evidence type="ECO:0000256" key="4">
    <source>
        <dbReference type="ARBA" id="ARBA00022692"/>
    </source>
</evidence>
<gene>
    <name evidence="9" type="ORF">COHA_000968</name>
</gene>
<evidence type="ECO:0000256" key="8">
    <source>
        <dbReference type="SAM" id="MobiDB-lite"/>
    </source>
</evidence>
<evidence type="ECO:0000256" key="5">
    <source>
        <dbReference type="ARBA" id="ARBA00022989"/>
    </source>
</evidence>
<feature type="transmembrane region" description="Helical" evidence="7">
    <location>
        <begin position="157"/>
        <end position="177"/>
    </location>
</feature>
<feature type="transmembrane region" description="Helical" evidence="7">
    <location>
        <begin position="118"/>
        <end position="137"/>
    </location>
</feature>
<keyword evidence="6 7" id="KW-0472">Membrane</keyword>
<evidence type="ECO:0000256" key="1">
    <source>
        <dbReference type="ARBA" id="ARBA00004141"/>
    </source>
</evidence>
<dbReference type="GO" id="GO:0005315">
    <property type="term" value="F:phosphate transmembrane transporter activity"/>
    <property type="evidence" value="ECO:0007669"/>
    <property type="project" value="InterPro"/>
</dbReference>
<feature type="transmembrane region" description="Helical" evidence="7">
    <location>
        <begin position="398"/>
        <end position="418"/>
    </location>
</feature>
<evidence type="ECO:0000256" key="6">
    <source>
        <dbReference type="ARBA" id="ARBA00023136"/>
    </source>
</evidence>
<dbReference type="InterPro" id="IPR001204">
    <property type="entry name" value="Phos_transporter"/>
</dbReference>
<dbReference type="PANTHER" id="PTHR11101:SF96">
    <property type="entry name" value="PHOSPHATE TRANSPORTER"/>
    <property type="match status" value="1"/>
</dbReference>
<comment type="subcellular location">
    <subcellularLocation>
        <location evidence="1 7">Membrane</location>
        <topology evidence="1 7">Multi-pass membrane protein</topology>
    </subcellularLocation>
</comment>
<dbReference type="GO" id="GO:0016020">
    <property type="term" value="C:membrane"/>
    <property type="evidence" value="ECO:0007669"/>
    <property type="project" value="UniProtKB-SubCell"/>
</dbReference>
<comment type="similarity">
    <text evidence="7">Belongs to the inorganic phosphate transporter (PiT) (TC 2.A.20) family.</text>
</comment>
<keyword evidence="4 7" id="KW-0812">Transmembrane</keyword>
<dbReference type="PANTHER" id="PTHR11101">
    <property type="entry name" value="PHOSPHATE TRANSPORTER"/>
    <property type="match status" value="1"/>
</dbReference>